<name>A0A022R5X8_ERYGU</name>
<dbReference type="GO" id="GO:0003677">
    <property type="term" value="F:DNA binding"/>
    <property type="evidence" value="ECO:0007669"/>
    <property type="project" value="UniProtKB-KW"/>
</dbReference>
<dbReference type="Gene3D" id="1.20.5.170">
    <property type="match status" value="1"/>
</dbReference>
<dbReference type="PANTHER" id="PTHR22952">
    <property type="entry name" value="CAMP-RESPONSE ELEMENT BINDING PROTEIN-RELATED"/>
    <property type="match status" value="1"/>
</dbReference>
<keyword evidence="7" id="KW-1185">Reference proteome</keyword>
<dbReference type="InterPro" id="IPR046347">
    <property type="entry name" value="bZIP_sf"/>
</dbReference>
<feature type="domain" description="BZIP" evidence="5">
    <location>
        <begin position="223"/>
        <end position="268"/>
    </location>
</feature>
<dbReference type="PROSITE" id="PS50217">
    <property type="entry name" value="BZIP"/>
    <property type="match status" value="1"/>
</dbReference>
<dbReference type="PROSITE" id="PS00036">
    <property type="entry name" value="BZIP_BASIC"/>
    <property type="match status" value="1"/>
</dbReference>
<dbReference type="STRING" id="4155.A0A022R5X8"/>
<dbReference type="SMART" id="SM00338">
    <property type="entry name" value="BRLZ"/>
    <property type="match status" value="1"/>
</dbReference>
<reference evidence="6 7" key="1">
    <citation type="journal article" date="2013" name="Proc. Natl. Acad. Sci. U.S.A.">
        <title>Fine-scale variation in meiotic recombination in Mimulus inferred from population shotgun sequencing.</title>
        <authorList>
            <person name="Hellsten U."/>
            <person name="Wright K.M."/>
            <person name="Jenkins J."/>
            <person name="Shu S."/>
            <person name="Yuan Y."/>
            <person name="Wessler S.R."/>
            <person name="Schmutz J."/>
            <person name="Willis J.H."/>
            <person name="Rokhsar D.S."/>
        </authorList>
    </citation>
    <scope>NUCLEOTIDE SEQUENCE [LARGE SCALE GENOMIC DNA]</scope>
    <source>
        <strain evidence="7">cv. DUN x IM62</strain>
    </source>
</reference>
<evidence type="ECO:0000256" key="3">
    <source>
        <dbReference type="ARBA" id="ARBA00023242"/>
    </source>
</evidence>
<dbReference type="InterPro" id="IPR004827">
    <property type="entry name" value="bZIP"/>
</dbReference>
<dbReference type="SUPFAM" id="SSF57959">
    <property type="entry name" value="Leucine zipper domain"/>
    <property type="match status" value="1"/>
</dbReference>
<evidence type="ECO:0000259" key="5">
    <source>
        <dbReference type="PROSITE" id="PS50217"/>
    </source>
</evidence>
<sequence length="295" mass="32402">MGSQGVVVGVGVGGNSIDGIQNQARPETHDPLSNLLSRQGSFYNLTLDEVQSHLGDIAESNNNNNQTTGGVDDVAPLSQHSNLMLSDDLSKKTVDEVWQDIQHGQERSSLDRKGTLGEMTLEDFLVKAGIVAESASGRRKTGAGSGHGAAAAQWMNYQIPSLQQQQQQQNSMMPVFMPGHHPISLGGGNSVMDVSSPLMGTLSDTQTPGRKRVAPDEIAEKCVERRQKRMIKNRESAARSRARKQAYTHELENKVSRLEEENERLKRQQELEKMLPSIPPPEPKYQLRRTSSAPT</sequence>
<feature type="region of interest" description="Disordered" evidence="4">
    <location>
        <begin position="231"/>
        <end position="295"/>
    </location>
</feature>
<organism evidence="6 7">
    <name type="scientific">Erythranthe guttata</name>
    <name type="common">Yellow monkey flower</name>
    <name type="synonym">Mimulus guttatus</name>
    <dbReference type="NCBI Taxonomy" id="4155"/>
    <lineage>
        <taxon>Eukaryota</taxon>
        <taxon>Viridiplantae</taxon>
        <taxon>Streptophyta</taxon>
        <taxon>Embryophyta</taxon>
        <taxon>Tracheophyta</taxon>
        <taxon>Spermatophyta</taxon>
        <taxon>Magnoliopsida</taxon>
        <taxon>eudicotyledons</taxon>
        <taxon>Gunneridae</taxon>
        <taxon>Pentapetalae</taxon>
        <taxon>asterids</taxon>
        <taxon>lamiids</taxon>
        <taxon>Lamiales</taxon>
        <taxon>Phrymaceae</taxon>
        <taxon>Erythranthe</taxon>
    </lineage>
</organism>
<protein>
    <recommendedName>
        <fullName evidence="5">BZIP domain-containing protein</fullName>
    </recommendedName>
</protein>
<dbReference type="EMBL" id="KI630608">
    <property type="protein sequence ID" value="EYU35641.1"/>
    <property type="molecule type" value="Genomic_DNA"/>
</dbReference>
<dbReference type="GO" id="GO:0003700">
    <property type="term" value="F:DNA-binding transcription factor activity"/>
    <property type="evidence" value="ECO:0007669"/>
    <property type="project" value="InterPro"/>
</dbReference>
<dbReference type="PANTHER" id="PTHR22952:SF385">
    <property type="entry name" value="ABSCISIC ACID-INSENSITIVE 5-LIKE PROTEIN 2"/>
    <property type="match status" value="1"/>
</dbReference>
<dbReference type="eggNOG" id="ENOG502QR11">
    <property type="taxonomic scope" value="Eukaryota"/>
</dbReference>
<accession>A0A022R5X8</accession>
<dbReference type="Pfam" id="PF00170">
    <property type="entry name" value="bZIP_1"/>
    <property type="match status" value="1"/>
</dbReference>
<keyword evidence="2" id="KW-0238">DNA-binding</keyword>
<proteinExistence type="predicted"/>
<evidence type="ECO:0000313" key="6">
    <source>
        <dbReference type="EMBL" id="EYU35641.1"/>
    </source>
</evidence>
<feature type="compositionally biased region" description="Basic and acidic residues" evidence="4">
    <location>
        <begin position="247"/>
        <end position="273"/>
    </location>
</feature>
<dbReference type="GO" id="GO:0005634">
    <property type="term" value="C:nucleus"/>
    <property type="evidence" value="ECO:0000318"/>
    <property type="project" value="GO_Central"/>
</dbReference>
<dbReference type="InterPro" id="IPR043452">
    <property type="entry name" value="BZIP46-like"/>
</dbReference>
<dbReference type="FunFam" id="1.20.5.170:FF:000036">
    <property type="entry name" value="ABSCISIC ACID-INSENSITIVE 5-like protein 2"/>
    <property type="match status" value="1"/>
</dbReference>
<evidence type="ECO:0000256" key="1">
    <source>
        <dbReference type="ARBA" id="ARBA00004123"/>
    </source>
</evidence>
<dbReference type="CDD" id="cd14707">
    <property type="entry name" value="bZIP_plant_BZIP46"/>
    <property type="match status" value="1"/>
</dbReference>
<evidence type="ECO:0000256" key="4">
    <source>
        <dbReference type="SAM" id="MobiDB-lite"/>
    </source>
</evidence>
<evidence type="ECO:0000256" key="2">
    <source>
        <dbReference type="ARBA" id="ARBA00023125"/>
    </source>
</evidence>
<keyword evidence="3" id="KW-0539">Nucleus</keyword>
<dbReference type="Proteomes" id="UP000030748">
    <property type="component" value="Unassembled WGS sequence"/>
</dbReference>
<dbReference type="AlphaFoldDB" id="A0A022R5X8"/>
<dbReference type="GO" id="GO:0045893">
    <property type="term" value="P:positive regulation of DNA-templated transcription"/>
    <property type="evidence" value="ECO:0007669"/>
    <property type="project" value="InterPro"/>
</dbReference>
<comment type="subcellular location">
    <subcellularLocation>
        <location evidence="1">Nucleus</location>
    </subcellularLocation>
</comment>
<evidence type="ECO:0000313" key="7">
    <source>
        <dbReference type="Proteomes" id="UP000030748"/>
    </source>
</evidence>
<gene>
    <name evidence="6" type="ORF">MIMGU_mgv1a010984mg</name>
</gene>